<dbReference type="Proteomes" id="UP000785200">
    <property type="component" value="Unassembled WGS sequence"/>
</dbReference>
<organism evidence="3 4">
    <name type="scientific">Hyphodiscus hymeniophilus</name>
    <dbReference type="NCBI Taxonomy" id="353542"/>
    <lineage>
        <taxon>Eukaryota</taxon>
        <taxon>Fungi</taxon>
        <taxon>Dikarya</taxon>
        <taxon>Ascomycota</taxon>
        <taxon>Pezizomycotina</taxon>
        <taxon>Leotiomycetes</taxon>
        <taxon>Helotiales</taxon>
        <taxon>Hyphodiscaceae</taxon>
        <taxon>Hyphodiscus</taxon>
    </lineage>
</organism>
<evidence type="ECO:0000313" key="4">
    <source>
        <dbReference type="Proteomes" id="UP000785200"/>
    </source>
</evidence>
<dbReference type="OrthoDB" id="3166386at2759"/>
<keyword evidence="2" id="KW-0472">Membrane</keyword>
<feature type="region of interest" description="Disordered" evidence="1">
    <location>
        <begin position="217"/>
        <end position="251"/>
    </location>
</feature>
<feature type="compositionally biased region" description="Basic and acidic residues" evidence="1">
    <location>
        <begin position="221"/>
        <end position="242"/>
    </location>
</feature>
<dbReference type="EMBL" id="VNKQ01000009">
    <property type="protein sequence ID" value="KAG0648624.1"/>
    <property type="molecule type" value="Genomic_DNA"/>
</dbReference>
<sequence>MVSGPDIITYIGVPLAVLGVLPIIYNTVATLATVAKVRRILRRGRLTGITRGDVINHVIEVELPRYTIAPLHREEQYKEYWQLCDYPSQIPGGSWTIFNWKTNIIGLKTQRIDYHDQLRQPQAEVGFEELVSFLLDLGAVPDPVGFRMLKGSGLWVPAGTPLLLSADRHEAVLKIAPLDDSDGHLSLAVRWSSDWEMRNHHSLPPYWVLITGLPLKGPASKSEEKKSTRDQTGETAPMEEKGSSTSKYIPINEESPPAIRCQIGINGLTTAVPDDLDPQLFDRLSITHLEIDEAAQNTPGIWFASVITALGTTSQTVLWNYKIPTPILSFARSSTIPCGVLVLLNIIEESLTPEWATKYNDEEEEREVRMRKMRDQSQEMMRENQLPPAERAKAVRQRQLKTHQGWVDELNDKRRREEKRTEQRMLEAMQSPKWDNRLIAEHSLAWLKKEGTVDQEHDLKRAVEVLLWRMINEPKFTAEVVLMLDAWRSFVDSGGMRKVDYLTLKEGQTMFAYTSLMLAVIEGSITAAHGSLAADLQECLRIWKRVRLG</sequence>
<name>A0A9P6VIX9_9HELO</name>
<evidence type="ECO:0000256" key="1">
    <source>
        <dbReference type="SAM" id="MobiDB-lite"/>
    </source>
</evidence>
<keyword evidence="2" id="KW-1133">Transmembrane helix</keyword>
<keyword evidence="4" id="KW-1185">Reference proteome</keyword>
<accession>A0A9P6VIX9</accession>
<keyword evidence="2" id="KW-0812">Transmembrane</keyword>
<dbReference type="AlphaFoldDB" id="A0A9P6VIX9"/>
<gene>
    <name evidence="3" type="ORF">D0Z07_4926</name>
</gene>
<comment type="caution">
    <text evidence="3">The sequence shown here is derived from an EMBL/GenBank/DDBJ whole genome shotgun (WGS) entry which is preliminary data.</text>
</comment>
<proteinExistence type="predicted"/>
<evidence type="ECO:0000313" key="3">
    <source>
        <dbReference type="EMBL" id="KAG0648624.1"/>
    </source>
</evidence>
<reference evidence="3" key="1">
    <citation type="submission" date="2019-07" db="EMBL/GenBank/DDBJ databases">
        <title>Hyphodiscus hymeniophilus genome sequencing and assembly.</title>
        <authorList>
            <person name="Kramer G."/>
            <person name="Nodwell J."/>
        </authorList>
    </citation>
    <scope>NUCLEOTIDE SEQUENCE</scope>
    <source>
        <strain evidence="3">ATCC 34498</strain>
    </source>
</reference>
<feature type="transmembrane region" description="Helical" evidence="2">
    <location>
        <begin position="12"/>
        <end position="35"/>
    </location>
</feature>
<protein>
    <submittedName>
        <fullName evidence="3">Uncharacterized protein</fullName>
    </submittedName>
</protein>
<evidence type="ECO:0000256" key="2">
    <source>
        <dbReference type="SAM" id="Phobius"/>
    </source>
</evidence>